<dbReference type="SMART" id="SM00256">
    <property type="entry name" value="FBOX"/>
    <property type="match status" value="1"/>
</dbReference>
<sequence>MASLIKGTLFEIRAQAPAPSKDYHQLLVTDSEVIWRWWKISLRSEFRNVYPGEQKNSYQDFLDDYTMQVHVGVIFGDEVLKYICNLCQHQFDYLNRIPQGLLMYIVSFLELEDIARLSQTSRKFETLCNSDKLWEHITSRYYDNITPDMKTLAFEVGWKEIFFTNKLQLQKKIRRRRKKVEEFEDDMNV</sequence>
<gene>
    <name evidence="2" type="ORF">scyTo_0002903</name>
</gene>
<dbReference type="STRING" id="75743.A0A401PL54"/>
<evidence type="ECO:0000313" key="3">
    <source>
        <dbReference type="Proteomes" id="UP000288216"/>
    </source>
</evidence>
<dbReference type="Proteomes" id="UP000288216">
    <property type="component" value="Unassembled WGS sequence"/>
</dbReference>
<dbReference type="SUPFAM" id="SSF81383">
    <property type="entry name" value="F-box domain"/>
    <property type="match status" value="1"/>
</dbReference>
<dbReference type="PROSITE" id="PS50181">
    <property type="entry name" value="FBOX"/>
    <property type="match status" value="1"/>
</dbReference>
<evidence type="ECO:0000259" key="1">
    <source>
        <dbReference type="PROSITE" id="PS50181"/>
    </source>
</evidence>
<organism evidence="2 3">
    <name type="scientific">Scyliorhinus torazame</name>
    <name type="common">Cloudy catshark</name>
    <name type="synonym">Catulus torazame</name>
    <dbReference type="NCBI Taxonomy" id="75743"/>
    <lineage>
        <taxon>Eukaryota</taxon>
        <taxon>Metazoa</taxon>
        <taxon>Chordata</taxon>
        <taxon>Craniata</taxon>
        <taxon>Vertebrata</taxon>
        <taxon>Chondrichthyes</taxon>
        <taxon>Elasmobranchii</taxon>
        <taxon>Galeomorphii</taxon>
        <taxon>Galeoidea</taxon>
        <taxon>Carcharhiniformes</taxon>
        <taxon>Scyliorhinidae</taxon>
        <taxon>Scyliorhinus</taxon>
    </lineage>
</organism>
<dbReference type="InterPro" id="IPR001810">
    <property type="entry name" value="F-box_dom"/>
</dbReference>
<dbReference type="Gene3D" id="1.20.1280.50">
    <property type="match status" value="1"/>
</dbReference>
<reference evidence="2 3" key="1">
    <citation type="journal article" date="2018" name="Nat. Ecol. Evol.">
        <title>Shark genomes provide insights into elasmobranch evolution and the origin of vertebrates.</title>
        <authorList>
            <person name="Hara Y"/>
            <person name="Yamaguchi K"/>
            <person name="Onimaru K"/>
            <person name="Kadota M"/>
            <person name="Koyanagi M"/>
            <person name="Keeley SD"/>
            <person name="Tatsumi K"/>
            <person name="Tanaka K"/>
            <person name="Motone F"/>
            <person name="Kageyama Y"/>
            <person name="Nozu R"/>
            <person name="Adachi N"/>
            <person name="Nishimura O"/>
            <person name="Nakagawa R"/>
            <person name="Tanegashima C"/>
            <person name="Kiyatake I"/>
            <person name="Matsumoto R"/>
            <person name="Murakumo K"/>
            <person name="Nishida K"/>
            <person name="Terakita A"/>
            <person name="Kuratani S"/>
            <person name="Sato K"/>
            <person name="Hyodo S Kuraku.S."/>
        </authorList>
    </citation>
    <scope>NUCLEOTIDE SEQUENCE [LARGE SCALE GENOMIC DNA]</scope>
</reference>
<dbReference type="OrthoDB" id="3219396at2759"/>
<proteinExistence type="predicted"/>
<dbReference type="CDD" id="cd22106">
    <property type="entry name" value="F-box_FBXO36"/>
    <property type="match status" value="1"/>
</dbReference>
<protein>
    <recommendedName>
        <fullName evidence="1">F-box domain-containing protein</fullName>
    </recommendedName>
</protein>
<dbReference type="InterPro" id="IPR036047">
    <property type="entry name" value="F-box-like_dom_sf"/>
</dbReference>
<comment type="caution">
    <text evidence="2">The sequence shown here is derived from an EMBL/GenBank/DDBJ whole genome shotgun (WGS) entry which is preliminary data.</text>
</comment>
<dbReference type="AlphaFoldDB" id="A0A401PL54"/>
<keyword evidence="3" id="KW-1185">Reference proteome</keyword>
<dbReference type="OMA" id="CNSDELW"/>
<dbReference type="EMBL" id="BFAA01000754">
    <property type="protein sequence ID" value="GCB73821.1"/>
    <property type="molecule type" value="Genomic_DNA"/>
</dbReference>
<name>A0A401PL54_SCYTO</name>
<accession>A0A401PL54</accession>
<feature type="domain" description="F-box" evidence="1">
    <location>
        <begin position="91"/>
        <end position="137"/>
    </location>
</feature>
<dbReference type="Pfam" id="PF12937">
    <property type="entry name" value="F-box-like"/>
    <property type="match status" value="1"/>
</dbReference>
<evidence type="ECO:0000313" key="2">
    <source>
        <dbReference type="EMBL" id="GCB73821.1"/>
    </source>
</evidence>